<proteinExistence type="inferred from homology"/>
<dbReference type="PANTHER" id="PTHR30521:SF0">
    <property type="entry name" value="DYP-TYPE PEROXIDASE FAMILY PROTEIN"/>
    <property type="match status" value="1"/>
</dbReference>
<comment type="cofactor">
    <cofactor evidence="1">
        <name>heme b</name>
        <dbReference type="ChEBI" id="CHEBI:60344"/>
    </cofactor>
</comment>
<evidence type="ECO:0000256" key="5">
    <source>
        <dbReference type="ARBA" id="ARBA00023004"/>
    </source>
</evidence>
<organism evidence="9 10">
    <name type="scientific">Pantoea dispersa</name>
    <dbReference type="NCBI Taxonomy" id="59814"/>
    <lineage>
        <taxon>Bacteria</taxon>
        <taxon>Pseudomonadati</taxon>
        <taxon>Pseudomonadota</taxon>
        <taxon>Gammaproteobacteria</taxon>
        <taxon>Enterobacterales</taxon>
        <taxon>Erwiniaceae</taxon>
        <taxon>Pantoea</taxon>
    </lineage>
</organism>
<dbReference type="AlphaFoldDB" id="A0A8E1S112"/>
<evidence type="ECO:0000313" key="10">
    <source>
        <dbReference type="Proteomes" id="UP000071979"/>
    </source>
</evidence>
<evidence type="ECO:0000256" key="3">
    <source>
        <dbReference type="ARBA" id="ARBA00022723"/>
    </source>
</evidence>
<dbReference type="EMBL" id="LDSE01000009">
    <property type="protein sequence ID" value="KTS68814.1"/>
    <property type="molecule type" value="Genomic_DNA"/>
</dbReference>
<reference evidence="9 10" key="1">
    <citation type="journal article" date="2016" name="Front. Microbiol.">
        <title>Genomic Resource of Rice Seed Associated Bacteria.</title>
        <authorList>
            <person name="Midha S."/>
            <person name="Bansal K."/>
            <person name="Sharma S."/>
            <person name="Kumar N."/>
            <person name="Patil P.P."/>
            <person name="Chaudhry V."/>
            <person name="Patil P.B."/>
        </authorList>
    </citation>
    <scope>NUCLEOTIDE SEQUENCE [LARGE SCALE GENOMIC DNA]</scope>
    <source>
        <strain evidence="9 10">SA3</strain>
    </source>
</reference>
<dbReference type="NCBIfam" id="TIGR01413">
    <property type="entry name" value="Dyp_perox_fam"/>
    <property type="match status" value="1"/>
</dbReference>
<dbReference type="InterPro" id="IPR006314">
    <property type="entry name" value="Dyp_peroxidase"/>
</dbReference>
<dbReference type="GO" id="GO:0020037">
    <property type="term" value="F:heme binding"/>
    <property type="evidence" value="ECO:0007669"/>
    <property type="project" value="InterPro"/>
</dbReference>
<comment type="caution">
    <text evidence="9">The sequence shown here is derived from an EMBL/GenBank/DDBJ whole genome shotgun (WGS) entry which is preliminary data.</text>
</comment>
<dbReference type="InterPro" id="IPR011008">
    <property type="entry name" value="Dimeric_a/b-barrel"/>
</dbReference>
<protein>
    <submittedName>
        <fullName evidence="9">Peroxidase</fullName>
    </submittedName>
</protein>
<keyword evidence="5" id="KW-0408">Iron</keyword>
<evidence type="ECO:0000259" key="7">
    <source>
        <dbReference type="Pfam" id="PF04261"/>
    </source>
</evidence>
<dbReference type="InterPro" id="IPR048328">
    <property type="entry name" value="Dyp_perox_C"/>
</dbReference>
<name>A0A8E1S112_9GAMM</name>
<evidence type="ECO:0000259" key="8">
    <source>
        <dbReference type="Pfam" id="PF20628"/>
    </source>
</evidence>
<dbReference type="SUPFAM" id="SSF54909">
    <property type="entry name" value="Dimeric alpha+beta barrel"/>
    <property type="match status" value="1"/>
</dbReference>
<dbReference type="GO" id="GO:0005829">
    <property type="term" value="C:cytosol"/>
    <property type="evidence" value="ECO:0007669"/>
    <property type="project" value="TreeGrafter"/>
</dbReference>
<evidence type="ECO:0000256" key="2">
    <source>
        <dbReference type="ARBA" id="ARBA00022559"/>
    </source>
</evidence>
<accession>A0A8E1S112</accession>
<dbReference type="RefSeq" id="WP_058775687.1">
    <property type="nucleotide sequence ID" value="NZ_LDSD01000006.1"/>
</dbReference>
<comment type="similarity">
    <text evidence="6">Belongs to the DyP-type peroxidase family.</text>
</comment>
<sequence>MSQFQSGILLEHRRFAIWLEARATGDLAALRQGCHAFLQQLAALQQQFPDAGLGAVIAFGDALWRDLQGTDSAPELKAFTPLGKGAAPATQRDLLIHIQSLRHDVNFSLAQAALTAFAGAIAIEEETHGFRWVEDRDLSGFVDGTENPQGEARQQVAIIADGPDAGGSYVLTQRWEHNLPQFNRLAIDKQEAIIGRTKQDNEELPGDQRPATSHLSRVDLKEAGKGLKILRQSLPYGTASGRHGLYFISYCHRLYNIEQQLLSMFGERDGKMDAMLRFTKPVSGSYFFAPSLTALQALSR</sequence>
<dbReference type="GO" id="GO:0004601">
    <property type="term" value="F:peroxidase activity"/>
    <property type="evidence" value="ECO:0007669"/>
    <property type="project" value="UniProtKB-KW"/>
</dbReference>
<dbReference type="Pfam" id="PF04261">
    <property type="entry name" value="Dyp_perox_N"/>
    <property type="match status" value="1"/>
</dbReference>
<dbReference type="GO" id="GO:0046872">
    <property type="term" value="F:metal ion binding"/>
    <property type="evidence" value="ECO:0007669"/>
    <property type="project" value="UniProtKB-KW"/>
</dbReference>
<keyword evidence="3" id="KW-0479">Metal-binding</keyword>
<keyword evidence="2 9" id="KW-0575">Peroxidase</keyword>
<gene>
    <name evidence="9" type="ORF">SA3R_05885</name>
</gene>
<dbReference type="PROSITE" id="PS51404">
    <property type="entry name" value="DYP_PEROXIDASE"/>
    <property type="match status" value="1"/>
</dbReference>
<feature type="domain" description="Dyp-type peroxidase N-terminal" evidence="7">
    <location>
        <begin position="5"/>
        <end position="131"/>
    </location>
</feature>
<feature type="domain" description="Dyp-type peroxidase C-terminal" evidence="8">
    <location>
        <begin position="134"/>
        <end position="292"/>
    </location>
</feature>
<dbReference type="Pfam" id="PF20628">
    <property type="entry name" value="Dyp_perox_C"/>
    <property type="match status" value="1"/>
</dbReference>
<evidence type="ECO:0000313" key="9">
    <source>
        <dbReference type="EMBL" id="KTS68814.1"/>
    </source>
</evidence>
<evidence type="ECO:0000256" key="1">
    <source>
        <dbReference type="ARBA" id="ARBA00001970"/>
    </source>
</evidence>
<evidence type="ECO:0000256" key="4">
    <source>
        <dbReference type="ARBA" id="ARBA00023002"/>
    </source>
</evidence>
<dbReference type="InterPro" id="IPR048327">
    <property type="entry name" value="Dyp_perox_N"/>
</dbReference>
<keyword evidence="4" id="KW-0560">Oxidoreductase</keyword>
<evidence type="ECO:0000256" key="6">
    <source>
        <dbReference type="ARBA" id="ARBA00025737"/>
    </source>
</evidence>
<dbReference type="PANTHER" id="PTHR30521">
    <property type="entry name" value="DEFERROCHELATASE/PEROXIDASE"/>
    <property type="match status" value="1"/>
</dbReference>
<dbReference type="Proteomes" id="UP000071979">
    <property type="component" value="Unassembled WGS sequence"/>
</dbReference>